<evidence type="ECO:0000259" key="2">
    <source>
        <dbReference type="Pfam" id="PF16036"/>
    </source>
</evidence>
<name>A0ABV9T9C4_9GAMM</name>
<reference evidence="4" key="1">
    <citation type="journal article" date="2019" name="Int. J. Syst. Evol. Microbiol.">
        <title>The Global Catalogue of Microorganisms (GCM) 10K type strain sequencing project: providing services to taxonomists for standard genome sequencing and annotation.</title>
        <authorList>
            <consortium name="The Broad Institute Genomics Platform"/>
            <consortium name="The Broad Institute Genome Sequencing Center for Infectious Disease"/>
            <person name="Wu L."/>
            <person name="Ma J."/>
        </authorList>
    </citation>
    <scope>NUCLEOTIDE SEQUENCE [LARGE SCALE GENOMIC DNA]</scope>
    <source>
        <strain evidence="4">CGMCC 1.13718</strain>
    </source>
</reference>
<evidence type="ECO:0000313" key="4">
    <source>
        <dbReference type="Proteomes" id="UP001595926"/>
    </source>
</evidence>
<dbReference type="Pfam" id="PF16036">
    <property type="entry name" value="Chalcone_3"/>
    <property type="match status" value="1"/>
</dbReference>
<dbReference type="EMBL" id="JBHSJH010000001">
    <property type="protein sequence ID" value="MFC4891726.1"/>
    <property type="molecule type" value="Genomic_DNA"/>
</dbReference>
<dbReference type="SUPFAM" id="SSF54626">
    <property type="entry name" value="Chalcone isomerase"/>
    <property type="match status" value="1"/>
</dbReference>
<comment type="caution">
    <text evidence="3">The sequence shown here is derived from an EMBL/GenBank/DDBJ whole genome shotgun (WGS) entry which is preliminary data.</text>
</comment>
<feature type="domain" description="Chalcone isomerase" evidence="2">
    <location>
        <begin position="41"/>
        <end position="160"/>
    </location>
</feature>
<dbReference type="GO" id="GO:0016853">
    <property type="term" value="F:isomerase activity"/>
    <property type="evidence" value="ECO:0007669"/>
    <property type="project" value="UniProtKB-KW"/>
</dbReference>
<dbReference type="Proteomes" id="UP001595926">
    <property type="component" value="Unassembled WGS sequence"/>
</dbReference>
<keyword evidence="1" id="KW-0732">Signal</keyword>
<keyword evidence="3" id="KW-0413">Isomerase</keyword>
<gene>
    <name evidence="3" type="ORF">ACFPDQ_01515</name>
</gene>
<proteinExistence type="predicted"/>
<evidence type="ECO:0000256" key="1">
    <source>
        <dbReference type="SAM" id="SignalP"/>
    </source>
</evidence>
<evidence type="ECO:0000313" key="3">
    <source>
        <dbReference type="EMBL" id="MFC4891726.1"/>
    </source>
</evidence>
<dbReference type="InterPro" id="IPR036298">
    <property type="entry name" value="Chalcone_isomerase_sf"/>
</dbReference>
<protein>
    <submittedName>
        <fullName evidence="3">Chalcone isomerase family protein</fullName>
    </submittedName>
</protein>
<sequence length="173" mass="20117">MNSLATRLLILISLFPICSWASDLSSIERQNDKLVGKIHYQKWFFDVYDAELFTTDGKFDWDKPFLLRISYLRNLSGQSIVSQTIKEISLQHPSLTKTEKQDYKKIFSGMIPDVKKGDILYGYMSDEGYAYIYSGNNELLGEIKDKKLSTYFFEIWLSDDTSSPEHSRRLRGL</sequence>
<accession>A0ABV9T9C4</accession>
<feature type="chain" id="PRO_5046871411" evidence="1">
    <location>
        <begin position="22"/>
        <end position="173"/>
    </location>
</feature>
<keyword evidence="4" id="KW-1185">Reference proteome</keyword>
<dbReference type="InterPro" id="IPR016087">
    <property type="entry name" value="Chalcone_isomerase"/>
</dbReference>
<dbReference type="RefSeq" id="WP_119330540.1">
    <property type="nucleotide sequence ID" value="NZ_JBHSJH010000001.1"/>
</dbReference>
<feature type="signal peptide" evidence="1">
    <location>
        <begin position="1"/>
        <end position="21"/>
    </location>
</feature>
<organism evidence="3 4">
    <name type="scientific">Pseudofrancisella aestuarii</name>
    <dbReference type="NCBI Taxonomy" id="2670347"/>
    <lineage>
        <taxon>Bacteria</taxon>
        <taxon>Pseudomonadati</taxon>
        <taxon>Pseudomonadota</taxon>
        <taxon>Gammaproteobacteria</taxon>
        <taxon>Thiotrichales</taxon>
        <taxon>Francisellaceae</taxon>
        <taxon>Pseudofrancisella</taxon>
    </lineage>
</organism>